<feature type="non-terminal residue" evidence="1">
    <location>
        <position position="14"/>
    </location>
</feature>
<dbReference type="EMBL" id="AJSR01001951">
    <property type="protein sequence ID" value="EKM29746.1"/>
    <property type="molecule type" value="Genomic_DNA"/>
</dbReference>
<proteinExistence type="predicted"/>
<gene>
    <name evidence="1" type="ORF">VCHENC02_4459</name>
</gene>
<name>A0A454CTL9_VIBHA</name>
<evidence type="ECO:0000313" key="1">
    <source>
        <dbReference type="EMBL" id="EKM29746.1"/>
    </source>
</evidence>
<evidence type="ECO:0000313" key="2">
    <source>
        <dbReference type="Proteomes" id="UP000008367"/>
    </source>
</evidence>
<protein>
    <submittedName>
        <fullName evidence="1">Uncharacterized protein</fullName>
    </submittedName>
</protein>
<reference evidence="1 2" key="1">
    <citation type="submission" date="2012-10" db="EMBL/GenBank/DDBJ databases">
        <title>Genome sequence of Vibrio Cholerae HENC-02.</title>
        <authorList>
            <person name="Eppinger M."/>
            <person name="Hasan N.A."/>
            <person name="Sengamalay N."/>
            <person name="Hine E."/>
            <person name="Su Q."/>
            <person name="Daugherty S.C."/>
            <person name="Young S."/>
            <person name="Sadzewicz L."/>
            <person name="Tallon L."/>
            <person name="Cebula T.A."/>
            <person name="Ravel J."/>
            <person name="Colwell R.R."/>
        </authorList>
    </citation>
    <scope>NUCLEOTIDE SEQUENCE [LARGE SCALE GENOMIC DNA]</scope>
    <source>
        <strain evidence="1 2">HENC-02</strain>
    </source>
</reference>
<accession>A0A454CTL9</accession>
<organism evidence="1 2">
    <name type="scientific">Vibrio harveyi</name>
    <name type="common">Beneckea harveyi</name>
    <dbReference type="NCBI Taxonomy" id="669"/>
    <lineage>
        <taxon>Bacteria</taxon>
        <taxon>Pseudomonadati</taxon>
        <taxon>Pseudomonadota</taxon>
        <taxon>Gammaproteobacteria</taxon>
        <taxon>Vibrionales</taxon>
        <taxon>Vibrionaceae</taxon>
        <taxon>Vibrio</taxon>
    </lineage>
</organism>
<sequence>MIPLTYLADPRYVI</sequence>
<comment type="caution">
    <text evidence="1">The sequence shown here is derived from an EMBL/GenBank/DDBJ whole genome shotgun (WGS) entry which is preliminary data.</text>
</comment>
<dbReference type="Proteomes" id="UP000008367">
    <property type="component" value="Unassembled WGS sequence"/>
</dbReference>